<evidence type="ECO:0000313" key="13">
    <source>
        <dbReference type="Proteomes" id="UP000308891"/>
    </source>
</evidence>
<keyword evidence="10" id="KW-0732">Signal</keyword>
<dbReference type="PIRSF" id="PIRSF000005">
    <property type="entry name" value="Cytochrome_c4"/>
    <property type="match status" value="1"/>
</dbReference>
<dbReference type="GO" id="GO:0005506">
    <property type="term" value="F:iron ion binding"/>
    <property type="evidence" value="ECO:0007669"/>
    <property type="project" value="InterPro"/>
</dbReference>
<feature type="domain" description="Cytochrome c" evidence="11">
    <location>
        <begin position="27"/>
        <end position="106"/>
    </location>
</feature>
<dbReference type="GO" id="GO:0009055">
    <property type="term" value="F:electron transfer activity"/>
    <property type="evidence" value="ECO:0007669"/>
    <property type="project" value="InterPro"/>
</dbReference>
<comment type="subcellular location">
    <subcellularLocation>
        <location evidence="1">Periplasm</location>
    </subcellularLocation>
</comment>
<keyword evidence="7 9" id="KW-0408">Iron</keyword>
<dbReference type="PROSITE" id="PS51007">
    <property type="entry name" value="CYTC"/>
    <property type="match status" value="2"/>
</dbReference>
<feature type="signal peptide" evidence="10">
    <location>
        <begin position="1"/>
        <end position="20"/>
    </location>
</feature>
<evidence type="ECO:0000256" key="8">
    <source>
        <dbReference type="PIRSR" id="PIRSR000005-1"/>
    </source>
</evidence>
<sequence>MKFKTLLALSTALAAGSALAAAPAPKADPAKGKVIVEQVCAACHGVDGNSVASTNPTLAGQSQSYLLQQLHNFKDGKRKDPIMMGMVAPLSDQDMANLAAYFSEQKVKPRDATDKTQLALGKEIYRVGVASTKVPACMSCHGPAGKGLPEKYPRLGSQHAAYIVKQLHDYKLGEMRSNAIMADIAKRMSDAEMKAVAEYISGLR</sequence>
<proteinExistence type="predicted"/>
<evidence type="ECO:0000256" key="1">
    <source>
        <dbReference type="ARBA" id="ARBA00004418"/>
    </source>
</evidence>
<feature type="binding site" description="axial binding residue" evidence="9">
    <location>
        <position position="141"/>
    </location>
    <ligand>
        <name>heme c</name>
        <dbReference type="ChEBI" id="CHEBI:61717"/>
        <label>2</label>
    </ligand>
    <ligandPart>
        <name>Fe</name>
        <dbReference type="ChEBI" id="CHEBI:18248"/>
    </ligandPart>
</feature>
<evidence type="ECO:0000256" key="2">
    <source>
        <dbReference type="ARBA" id="ARBA00022448"/>
    </source>
</evidence>
<dbReference type="InterPro" id="IPR008168">
    <property type="entry name" value="Cyt_C_IC"/>
</dbReference>
<evidence type="ECO:0000256" key="4">
    <source>
        <dbReference type="ARBA" id="ARBA00022723"/>
    </source>
</evidence>
<dbReference type="PANTHER" id="PTHR33751:SF9">
    <property type="entry name" value="CYTOCHROME C4"/>
    <property type="match status" value="1"/>
</dbReference>
<evidence type="ECO:0000256" key="3">
    <source>
        <dbReference type="ARBA" id="ARBA00022617"/>
    </source>
</evidence>
<keyword evidence="2" id="KW-0813">Transport</keyword>
<feature type="chain" id="PRO_5020472949" evidence="10">
    <location>
        <begin position="21"/>
        <end position="204"/>
    </location>
</feature>
<dbReference type="InterPro" id="IPR009056">
    <property type="entry name" value="Cyt_c-like_dom"/>
</dbReference>
<dbReference type="Gene3D" id="1.10.760.10">
    <property type="entry name" value="Cytochrome c-like domain"/>
    <property type="match status" value="2"/>
</dbReference>
<keyword evidence="6" id="KW-0249">Electron transport</keyword>
<feature type="binding site" description="covalent" evidence="8">
    <location>
        <position position="137"/>
    </location>
    <ligand>
        <name>heme c</name>
        <dbReference type="ChEBI" id="CHEBI:61717"/>
        <label>2</label>
    </ligand>
</feature>
<accession>A0A4T0V396</accession>
<dbReference type="AlphaFoldDB" id="A0A4T0V396"/>
<evidence type="ECO:0000259" key="11">
    <source>
        <dbReference type="PROSITE" id="PS51007"/>
    </source>
</evidence>
<dbReference type="SUPFAM" id="SSF46626">
    <property type="entry name" value="Cytochrome c"/>
    <property type="match status" value="2"/>
</dbReference>
<dbReference type="OrthoDB" id="9773456at2"/>
<dbReference type="Pfam" id="PF00034">
    <property type="entry name" value="Cytochrom_C"/>
    <property type="match status" value="2"/>
</dbReference>
<organism evidence="12 13">
    <name type="scientific">Crenobacter intestini</name>
    <dbReference type="NCBI Taxonomy" id="2563443"/>
    <lineage>
        <taxon>Bacteria</taxon>
        <taxon>Pseudomonadati</taxon>
        <taxon>Pseudomonadota</taxon>
        <taxon>Betaproteobacteria</taxon>
        <taxon>Neisseriales</taxon>
        <taxon>Neisseriaceae</taxon>
        <taxon>Crenobacter</taxon>
    </lineage>
</organism>
<feature type="binding site" description="covalent" evidence="8">
    <location>
        <position position="40"/>
    </location>
    <ligand>
        <name>heme c</name>
        <dbReference type="ChEBI" id="CHEBI:61717"/>
        <label>1</label>
    </ligand>
</feature>
<dbReference type="PANTHER" id="PTHR33751">
    <property type="entry name" value="CBB3-TYPE CYTOCHROME C OXIDASE SUBUNIT FIXP"/>
    <property type="match status" value="1"/>
</dbReference>
<feature type="binding site" description="covalent" evidence="8">
    <location>
        <position position="140"/>
    </location>
    <ligand>
        <name>heme c</name>
        <dbReference type="ChEBI" id="CHEBI:61717"/>
        <label>2</label>
    </ligand>
</feature>
<protein>
    <submittedName>
        <fullName evidence="12">Cytochrome c4</fullName>
    </submittedName>
</protein>
<keyword evidence="4 9" id="KW-0479">Metal-binding</keyword>
<gene>
    <name evidence="12" type="ORF">E5K04_03040</name>
</gene>
<dbReference type="Proteomes" id="UP000308891">
    <property type="component" value="Unassembled WGS sequence"/>
</dbReference>
<keyword evidence="3 8" id="KW-0349">Heme</keyword>
<evidence type="ECO:0000256" key="7">
    <source>
        <dbReference type="ARBA" id="ARBA00023004"/>
    </source>
</evidence>
<dbReference type="InterPro" id="IPR024167">
    <property type="entry name" value="Cytochrome_c4-like"/>
</dbReference>
<keyword evidence="5" id="KW-0574">Periplasm</keyword>
<feature type="binding site" description="axial binding residue" evidence="9">
    <location>
        <position position="83"/>
    </location>
    <ligand>
        <name>heme c</name>
        <dbReference type="ChEBI" id="CHEBI:61717"/>
        <label>1</label>
    </ligand>
    <ligandPart>
        <name>Fe</name>
        <dbReference type="ChEBI" id="CHEBI:18248"/>
    </ligandPart>
</feature>
<dbReference type="GO" id="GO:0020037">
    <property type="term" value="F:heme binding"/>
    <property type="evidence" value="ECO:0007669"/>
    <property type="project" value="InterPro"/>
</dbReference>
<name>A0A4T0V396_9NEIS</name>
<evidence type="ECO:0000256" key="5">
    <source>
        <dbReference type="ARBA" id="ARBA00022764"/>
    </source>
</evidence>
<evidence type="ECO:0000313" key="12">
    <source>
        <dbReference type="EMBL" id="TIC86094.1"/>
    </source>
</evidence>
<comment type="caution">
    <text evidence="12">The sequence shown here is derived from an EMBL/GenBank/DDBJ whole genome shotgun (WGS) entry which is preliminary data.</text>
</comment>
<dbReference type="EMBL" id="STGJ01000002">
    <property type="protein sequence ID" value="TIC86094.1"/>
    <property type="molecule type" value="Genomic_DNA"/>
</dbReference>
<evidence type="ECO:0000256" key="6">
    <source>
        <dbReference type="ARBA" id="ARBA00022982"/>
    </source>
</evidence>
<dbReference type="GO" id="GO:0042597">
    <property type="term" value="C:periplasmic space"/>
    <property type="evidence" value="ECO:0007669"/>
    <property type="project" value="UniProtKB-SubCell"/>
</dbReference>
<evidence type="ECO:0000256" key="9">
    <source>
        <dbReference type="PIRSR" id="PIRSR000005-2"/>
    </source>
</evidence>
<feature type="binding site" description="axial binding residue" evidence="9">
    <location>
        <position position="44"/>
    </location>
    <ligand>
        <name>heme c</name>
        <dbReference type="ChEBI" id="CHEBI:61717"/>
        <label>1</label>
    </ligand>
    <ligandPart>
        <name>Fe</name>
        <dbReference type="ChEBI" id="CHEBI:18248"/>
    </ligandPart>
</feature>
<feature type="binding site" description="axial binding residue" evidence="9">
    <location>
        <position position="181"/>
    </location>
    <ligand>
        <name>heme c</name>
        <dbReference type="ChEBI" id="CHEBI:61717"/>
        <label>2</label>
    </ligand>
    <ligandPart>
        <name>Fe</name>
        <dbReference type="ChEBI" id="CHEBI:18248"/>
    </ligandPart>
</feature>
<reference evidence="12 13" key="1">
    <citation type="submission" date="2019-04" db="EMBL/GenBank/DDBJ databases">
        <title>Crenobacter sp. nov.</title>
        <authorList>
            <person name="Shi S."/>
        </authorList>
    </citation>
    <scope>NUCLEOTIDE SEQUENCE [LARGE SCALE GENOMIC DNA]</scope>
    <source>
        <strain evidence="12 13">GY 70310</strain>
    </source>
</reference>
<dbReference type="InterPro" id="IPR036909">
    <property type="entry name" value="Cyt_c-like_dom_sf"/>
</dbReference>
<keyword evidence="13" id="KW-1185">Reference proteome</keyword>
<feature type="binding site" description="covalent" evidence="8">
    <location>
        <position position="43"/>
    </location>
    <ligand>
        <name>heme c</name>
        <dbReference type="ChEBI" id="CHEBI:61717"/>
        <label>1</label>
    </ligand>
</feature>
<feature type="domain" description="Cytochrome c" evidence="11">
    <location>
        <begin position="116"/>
        <end position="204"/>
    </location>
</feature>
<comment type="PTM">
    <text evidence="8">Binds 2 heme c groups covalently per subunit.</text>
</comment>
<dbReference type="InterPro" id="IPR050597">
    <property type="entry name" value="Cytochrome_c_Oxidase_Subunit"/>
</dbReference>
<dbReference type="PRINTS" id="PR00605">
    <property type="entry name" value="CYTCHROMECIC"/>
</dbReference>
<dbReference type="RefSeq" id="WP_136551440.1">
    <property type="nucleotide sequence ID" value="NZ_STGJ01000002.1"/>
</dbReference>
<evidence type="ECO:0000256" key="10">
    <source>
        <dbReference type="SAM" id="SignalP"/>
    </source>
</evidence>